<proteinExistence type="inferred from homology"/>
<evidence type="ECO:0000256" key="4">
    <source>
        <dbReference type="SAM" id="SignalP"/>
    </source>
</evidence>
<dbReference type="GO" id="GO:0097237">
    <property type="term" value="P:cellular response to toxic substance"/>
    <property type="evidence" value="ECO:0007669"/>
    <property type="project" value="UniProtKB-ARBA"/>
</dbReference>
<dbReference type="OrthoDB" id="4570620at2759"/>
<keyword evidence="2" id="KW-0285">Flavoprotein</keyword>
<dbReference type="Proteomes" id="UP000777438">
    <property type="component" value="Unassembled WGS sequence"/>
</dbReference>
<comment type="caution">
    <text evidence="6">The sequence shown here is derived from an EMBL/GenBank/DDBJ whole genome shotgun (WGS) entry which is preliminary data.</text>
</comment>
<keyword evidence="3" id="KW-0560">Oxidoreductase</keyword>
<name>A0A9P9AJE0_9HYPO</name>
<dbReference type="InterPro" id="IPR023753">
    <property type="entry name" value="FAD/NAD-binding_dom"/>
</dbReference>
<dbReference type="EMBL" id="JAGPYM010000031">
    <property type="protein sequence ID" value="KAH6877108.1"/>
    <property type="molecule type" value="Genomic_DNA"/>
</dbReference>
<dbReference type="Gene3D" id="3.50.50.60">
    <property type="entry name" value="FAD/NAD(P)-binding domain"/>
    <property type="match status" value="2"/>
</dbReference>
<accession>A0A9P9AJE0</accession>
<evidence type="ECO:0000313" key="7">
    <source>
        <dbReference type="Proteomes" id="UP000777438"/>
    </source>
</evidence>
<organism evidence="6 7">
    <name type="scientific">Thelonectria olida</name>
    <dbReference type="NCBI Taxonomy" id="1576542"/>
    <lineage>
        <taxon>Eukaryota</taxon>
        <taxon>Fungi</taxon>
        <taxon>Dikarya</taxon>
        <taxon>Ascomycota</taxon>
        <taxon>Pezizomycotina</taxon>
        <taxon>Sordariomycetes</taxon>
        <taxon>Hypocreomycetidae</taxon>
        <taxon>Hypocreales</taxon>
        <taxon>Nectriaceae</taxon>
        <taxon>Thelonectria</taxon>
    </lineage>
</organism>
<protein>
    <submittedName>
        <fullName evidence="6">Sulphydryl oxidase</fullName>
    </submittedName>
</protein>
<feature type="chain" id="PRO_5040278775" evidence="4">
    <location>
        <begin position="18"/>
        <end position="412"/>
    </location>
</feature>
<evidence type="ECO:0000256" key="1">
    <source>
        <dbReference type="ARBA" id="ARBA00009333"/>
    </source>
</evidence>
<dbReference type="PRINTS" id="PR00368">
    <property type="entry name" value="FADPNR"/>
</dbReference>
<dbReference type="GO" id="GO:0016491">
    <property type="term" value="F:oxidoreductase activity"/>
    <property type="evidence" value="ECO:0007669"/>
    <property type="project" value="UniProtKB-KW"/>
</dbReference>
<keyword evidence="4" id="KW-0732">Signal</keyword>
<evidence type="ECO:0000259" key="5">
    <source>
        <dbReference type="Pfam" id="PF07992"/>
    </source>
</evidence>
<dbReference type="SUPFAM" id="SSF51905">
    <property type="entry name" value="FAD/NAD(P)-binding domain"/>
    <property type="match status" value="1"/>
</dbReference>
<dbReference type="PANTHER" id="PTHR48105">
    <property type="entry name" value="THIOREDOXIN REDUCTASE 1-RELATED-RELATED"/>
    <property type="match status" value="1"/>
</dbReference>
<dbReference type="Pfam" id="PF07992">
    <property type="entry name" value="Pyr_redox_2"/>
    <property type="match status" value="1"/>
</dbReference>
<feature type="domain" description="FAD/NAD(P)-binding" evidence="5">
    <location>
        <begin position="30"/>
        <end position="175"/>
    </location>
</feature>
<evidence type="ECO:0000313" key="6">
    <source>
        <dbReference type="EMBL" id="KAH6877108.1"/>
    </source>
</evidence>
<comment type="similarity">
    <text evidence="1">Belongs to the class-II pyridine nucleotide-disulfide oxidoreductase family.</text>
</comment>
<evidence type="ECO:0000256" key="3">
    <source>
        <dbReference type="ARBA" id="ARBA00023002"/>
    </source>
</evidence>
<gene>
    <name evidence="6" type="ORF">B0T10DRAFT_413814</name>
</gene>
<dbReference type="InterPro" id="IPR036188">
    <property type="entry name" value="FAD/NAD-bd_sf"/>
</dbReference>
<sequence length="412" mass="45797">MRFFNALLPALFTLANAAAIEKEDSKYELYDAIIVGGGPAGLAALSGLARVRRNVLLIDSGEYRNAPTRHMHDVLGFDGVTPAYFRWAARKQLSYYDTVSMTNGTVTKVVPRMNNTRFEVTKLHNGKEKILTARKVVLATGLRDILPKTPGIEENWGKGIFWCPWCDGHEHADQPLGLLAPLDEVPGMVREMLTLNKDIIAFVNGTDTETIRVLAENKTVDYETYLDIHNVKVDNRTIKEIKRLKDGSDDEDANPSLPSVAEFDEFSVEFAKGLAVKRAAFFASFPSEQRSTVGEDLGVYLYKGRLAADQAAGLSTNIAGVYAIGDANSDNVTNVPHALFSGKRTAVYLHVRLERENAAEEIAAAKDGNDEAKREFDLDETAHLPRDEEVRSLWERMNEDPRDVLYAGEFDQ</sequence>
<keyword evidence="7" id="KW-1185">Reference proteome</keyword>
<dbReference type="InterPro" id="IPR050097">
    <property type="entry name" value="Ferredoxin-NADP_redctase_2"/>
</dbReference>
<dbReference type="PRINTS" id="PR00469">
    <property type="entry name" value="PNDRDTASEII"/>
</dbReference>
<reference evidence="6 7" key="1">
    <citation type="journal article" date="2021" name="Nat. Commun.">
        <title>Genetic determinants of endophytism in the Arabidopsis root mycobiome.</title>
        <authorList>
            <person name="Mesny F."/>
            <person name="Miyauchi S."/>
            <person name="Thiergart T."/>
            <person name="Pickel B."/>
            <person name="Atanasova L."/>
            <person name="Karlsson M."/>
            <person name="Huettel B."/>
            <person name="Barry K.W."/>
            <person name="Haridas S."/>
            <person name="Chen C."/>
            <person name="Bauer D."/>
            <person name="Andreopoulos W."/>
            <person name="Pangilinan J."/>
            <person name="LaButti K."/>
            <person name="Riley R."/>
            <person name="Lipzen A."/>
            <person name="Clum A."/>
            <person name="Drula E."/>
            <person name="Henrissat B."/>
            <person name="Kohler A."/>
            <person name="Grigoriev I.V."/>
            <person name="Martin F.M."/>
            <person name="Hacquard S."/>
        </authorList>
    </citation>
    <scope>NUCLEOTIDE SEQUENCE [LARGE SCALE GENOMIC DNA]</scope>
    <source>
        <strain evidence="6 7">MPI-CAGE-CH-0241</strain>
    </source>
</reference>
<feature type="signal peptide" evidence="4">
    <location>
        <begin position="1"/>
        <end position="17"/>
    </location>
</feature>
<dbReference type="AlphaFoldDB" id="A0A9P9AJE0"/>
<evidence type="ECO:0000256" key="2">
    <source>
        <dbReference type="ARBA" id="ARBA00022630"/>
    </source>
</evidence>